<gene>
    <name evidence="3" type="ORF">GOMPHAMPRED_004390</name>
</gene>
<feature type="compositionally biased region" description="Basic and acidic residues" evidence="1">
    <location>
        <begin position="484"/>
        <end position="509"/>
    </location>
</feature>
<sequence length="658" mass="71675">MASIHESLKALGPVSYSDVPQDEAGRAHYLKEHLSAGRLLVESVPQPAATAPSSGNRSRAVSSASCASGMSASAARSETPAEHEILQKDWGKPVKLSDKDNPLGICVFKLSGKDGRGAWFGRRSVHEGLSYDKWKKGLEEEFEQSLHVEGGPGAGKIRGLGAEKRPESHLVAEVGTMDVWHVSAQFPGPSAPRDFVSMVMTSDKVFEEEDHPKHFMIISKPCEHDDCPPKDGLVRGQYESVEFIREIPRSRKAGSTIDPDSTSLGEGDVQASTSKSNEARERTIAFAEPDSNAATKSDNSNTEEAELNPVEWIMITRSDPGGSVPRFLVERGTPGGIVSDASKFLDWACKTEFSTETTLPAVTPGAAAEESSTSEEPGHSTLETESEAQPPQQTTTSNTPAPISEEPSLLSKATDAISLLLPNPNPSTSTADPHALSRRLSTSSSTSSTDSFASAETDLDVDSSLHTLSSKSATTPSSHTLSAQEKELLRLANRKAELETKLHRARETAFSDPTNPTEKETQQVAKIQAKHDSEISKAEDRYRKAVRSIEVHRQKDEEKARQQAETAARKEEEKKVKAERKAREVQEREMKKQDDARHKAEIDKFREEVKGLVKERDALKEHVRVLNGENSKLITLVSKLDGGERLLAELKVGNGGSR</sequence>
<feature type="compositionally biased region" description="Low complexity" evidence="1">
    <location>
        <begin position="389"/>
        <end position="402"/>
    </location>
</feature>
<dbReference type="PANTHER" id="PTHR40370">
    <property type="entry name" value="EXPRESSED PROTEIN"/>
    <property type="match status" value="1"/>
</dbReference>
<feature type="region of interest" description="Disordered" evidence="1">
    <location>
        <begin position="553"/>
        <end position="599"/>
    </location>
</feature>
<dbReference type="EMBL" id="CAJPDQ010000027">
    <property type="protein sequence ID" value="CAF9927423.1"/>
    <property type="molecule type" value="Genomic_DNA"/>
</dbReference>
<accession>A0A8H3FMP2</accession>
<protein>
    <recommendedName>
        <fullName evidence="2">DUF3074 domain-containing protein</fullName>
    </recommendedName>
</protein>
<feature type="compositionally biased region" description="Polar residues" evidence="1">
    <location>
        <begin position="258"/>
        <end position="276"/>
    </location>
</feature>
<proteinExistence type="predicted"/>
<dbReference type="Gene3D" id="3.30.530.20">
    <property type="match status" value="1"/>
</dbReference>
<dbReference type="InterPro" id="IPR024500">
    <property type="entry name" value="DUF3074"/>
</dbReference>
<dbReference type="InterPro" id="IPR023393">
    <property type="entry name" value="START-like_dom_sf"/>
</dbReference>
<evidence type="ECO:0000313" key="4">
    <source>
        <dbReference type="Proteomes" id="UP000664169"/>
    </source>
</evidence>
<dbReference type="AlphaFoldDB" id="A0A8H3FMP2"/>
<feature type="region of interest" description="Disordered" evidence="1">
    <location>
        <begin position="419"/>
        <end position="541"/>
    </location>
</feature>
<dbReference type="SUPFAM" id="SSF55961">
    <property type="entry name" value="Bet v1-like"/>
    <property type="match status" value="1"/>
</dbReference>
<feature type="compositionally biased region" description="Low complexity" evidence="1">
    <location>
        <begin position="363"/>
        <end position="375"/>
    </location>
</feature>
<reference evidence="3" key="1">
    <citation type="submission" date="2021-03" db="EMBL/GenBank/DDBJ databases">
        <authorList>
            <person name="Tagirdzhanova G."/>
        </authorList>
    </citation>
    <scope>NUCLEOTIDE SEQUENCE</scope>
</reference>
<evidence type="ECO:0000259" key="2">
    <source>
        <dbReference type="Pfam" id="PF11274"/>
    </source>
</evidence>
<organism evidence="3 4">
    <name type="scientific">Gomphillus americanus</name>
    <dbReference type="NCBI Taxonomy" id="1940652"/>
    <lineage>
        <taxon>Eukaryota</taxon>
        <taxon>Fungi</taxon>
        <taxon>Dikarya</taxon>
        <taxon>Ascomycota</taxon>
        <taxon>Pezizomycotina</taxon>
        <taxon>Lecanoromycetes</taxon>
        <taxon>OSLEUM clade</taxon>
        <taxon>Ostropomycetidae</taxon>
        <taxon>Ostropales</taxon>
        <taxon>Graphidaceae</taxon>
        <taxon>Gomphilloideae</taxon>
        <taxon>Gomphillus</taxon>
    </lineage>
</organism>
<feature type="domain" description="DUF3074" evidence="2">
    <location>
        <begin position="119"/>
        <end position="348"/>
    </location>
</feature>
<feature type="compositionally biased region" description="Polar residues" evidence="1">
    <location>
        <begin position="464"/>
        <end position="483"/>
    </location>
</feature>
<name>A0A8H3FMP2_9LECA</name>
<dbReference type="Pfam" id="PF11274">
    <property type="entry name" value="DUF3074"/>
    <property type="match status" value="1"/>
</dbReference>
<feature type="region of interest" description="Disordered" evidence="1">
    <location>
        <begin position="45"/>
        <end position="64"/>
    </location>
</feature>
<feature type="region of interest" description="Disordered" evidence="1">
    <location>
        <begin position="358"/>
        <end position="407"/>
    </location>
</feature>
<evidence type="ECO:0000256" key="1">
    <source>
        <dbReference type="SAM" id="MobiDB-lite"/>
    </source>
</evidence>
<dbReference type="OrthoDB" id="5403181at2759"/>
<comment type="caution">
    <text evidence="3">The sequence shown here is derived from an EMBL/GenBank/DDBJ whole genome shotgun (WGS) entry which is preliminary data.</text>
</comment>
<evidence type="ECO:0000313" key="3">
    <source>
        <dbReference type="EMBL" id="CAF9927423.1"/>
    </source>
</evidence>
<feature type="compositionally biased region" description="Low complexity" evidence="1">
    <location>
        <begin position="438"/>
        <end position="455"/>
    </location>
</feature>
<dbReference type="Proteomes" id="UP000664169">
    <property type="component" value="Unassembled WGS sequence"/>
</dbReference>
<dbReference type="PANTHER" id="PTHR40370:SF1">
    <property type="entry name" value="DUF3074 DOMAIN-CONTAINING PROTEIN"/>
    <property type="match status" value="1"/>
</dbReference>
<keyword evidence="4" id="KW-1185">Reference proteome</keyword>
<feature type="compositionally biased region" description="Basic and acidic residues" evidence="1">
    <location>
        <begin position="529"/>
        <end position="541"/>
    </location>
</feature>
<feature type="region of interest" description="Disordered" evidence="1">
    <location>
        <begin position="249"/>
        <end position="305"/>
    </location>
</feature>